<feature type="region of interest" description="Disordered" evidence="1">
    <location>
        <begin position="56"/>
        <end position="78"/>
    </location>
</feature>
<keyword evidence="3" id="KW-1185">Reference proteome</keyword>
<dbReference type="Proteomes" id="UP000593564">
    <property type="component" value="Unassembled WGS sequence"/>
</dbReference>
<proteinExistence type="predicted"/>
<evidence type="ECO:0000313" key="3">
    <source>
        <dbReference type="Proteomes" id="UP000593564"/>
    </source>
</evidence>
<dbReference type="EMBL" id="JACBKZ010000008">
    <property type="protein sequence ID" value="KAF5943794.1"/>
    <property type="molecule type" value="Genomic_DNA"/>
</dbReference>
<sequence length="102" mass="10733">MTSALFVAGDAHTEVDDALIDDLGKATLNVFVPPVVAIDDGVVGVHVGREGRDGLVDRRASFDEDDSGSGTTKAEDKVTEGVMAEVRGEGPHDELNLGFHRS</sequence>
<comment type="caution">
    <text evidence="2">The sequence shown here is derived from an EMBL/GenBank/DDBJ whole genome shotgun (WGS) entry which is preliminary data.</text>
</comment>
<accession>A0A7J7GWE8</accession>
<organism evidence="2 3">
    <name type="scientific">Camellia sinensis</name>
    <name type="common">Tea plant</name>
    <name type="synonym">Thea sinensis</name>
    <dbReference type="NCBI Taxonomy" id="4442"/>
    <lineage>
        <taxon>Eukaryota</taxon>
        <taxon>Viridiplantae</taxon>
        <taxon>Streptophyta</taxon>
        <taxon>Embryophyta</taxon>
        <taxon>Tracheophyta</taxon>
        <taxon>Spermatophyta</taxon>
        <taxon>Magnoliopsida</taxon>
        <taxon>eudicotyledons</taxon>
        <taxon>Gunneridae</taxon>
        <taxon>Pentapetalae</taxon>
        <taxon>asterids</taxon>
        <taxon>Ericales</taxon>
        <taxon>Theaceae</taxon>
        <taxon>Camellia</taxon>
    </lineage>
</organism>
<protein>
    <submittedName>
        <fullName evidence="2">Uncharacterized protein</fullName>
    </submittedName>
</protein>
<dbReference type="AlphaFoldDB" id="A0A7J7GWE8"/>
<reference evidence="3" key="1">
    <citation type="journal article" date="2020" name="Nat. Commun.">
        <title>Genome assembly of wild tea tree DASZ reveals pedigree and selection history of tea varieties.</title>
        <authorList>
            <person name="Zhang W."/>
            <person name="Zhang Y."/>
            <person name="Qiu H."/>
            <person name="Guo Y."/>
            <person name="Wan H."/>
            <person name="Zhang X."/>
            <person name="Scossa F."/>
            <person name="Alseekh S."/>
            <person name="Zhang Q."/>
            <person name="Wang P."/>
            <person name="Xu L."/>
            <person name="Schmidt M.H."/>
            <person name="Jia X."/>
            <person name="Li D."/>
            <person name="Zhu A."/>
            <person name="Guo F."/>
            <person name="Chen W."/>
            <person name="Ni D."/>
            <person name="Usadel B."/>
            <person name="Fernie A.R."/>
            <person name="Wen W."/>
        </authorList>
    </citation>
    <scope>NUCLEOTIDE SEQUENCE [LARGE SCALE GENOMIC DNA]</scope>
    <source>
        <strain evidence="3">cv. G240</strain>
    </source>
</reference>
<name>A0A7J7GWE8_CAMSI</name>
<reference evidence="2 3" key="2">
    <citation type="submission" date="2020-07" db="EMBL/GenBank/DDBJ databases">
        <title>Genome assembly of wild tea tree DASZ reveals pedigree and selection history of tea varieties.</title>
        <authorList>
            <person name="Zhang W."/>
        </authorList>
    </citation>
    <scope>NUCLEOTIDE SEQUENCE [LARGE SCALE GENOMIC DNA]</scope>
    <source>
        <strain evidence="3">cv. G240</strain>
        <tissue evidence="2">Leaf</tissue>
    </source>
</reference>
<evidence type="ECO:0000256" key="1">
    <source>
        <dbReference type="SAM" id="MobiDB-lite"/>
    </source>
</evidence>
<evidence type="ECO:0000313" key="2">
    <source>
        <dbReference type="EMBL" id="KAF5943794.1"/>
    </source>
</evidence>
<gene>
    <name evidence="2" type="ORF">HYC85_017871</name>
</gene>